<evidence type="ECO:0000256" key="4">
    <source>
        <dbReference type="ARBA" id="ARBA00023306"/>
    </source>
</evidence>
<dbReference type="InterPro" id="IPR036388">
    <property type="entry name" value="WH-like_DNA-bd_sf"/>
</dbReference>
<evidence type="ECO:0000256" key="2">
    <source>
        <dbReference type="ARBA" id="ARBA00022618"/>
    </source>
</evidence>
<evidence type="ECO:0000313" key="6">
    <source>
        <dbReference type="EMBL" id="SUZ65971.1"/>
    </source>
</evidence>
<evidence type="ECO:0000256" key="5">
    <source>
        <dbReference type="SAM" id="MobiDB-lite"/>
    </source>
</evidence>
<dbReference type="PANTHER" id="PTHR34298:SF2">
    <property type="entry name" value="SEGREGATION AND CONDENSATION PROTEIN B"/>
    <property type="match status" value="1"/>
</dbReference>
<dbReference type="AlphaFoldDB" id="A0A381PG34"/>
<name>A0A381PG34_9ZZZZ</name>
<protein>
    <recommendedName>
        <fullName evidence="7">Segregation and condensation protein B</fullName>
    </recommendedName>
</protein>
<reference evidence="6" key="1">
    <citation type="submission" date="2018-05" db="EMBL/GenBank/DDBJ databases">
        <authorList>
            <person name="Lanie J.A."/>
            <person name="Ng W.-L."/>
            <person name="Kazmierczak K.M."/>
            <person name="Andrzejewski T.M."/>
            <person name="Davidsen T.M."/>
            <person name="Wayne K.J."/>
            <person name="Tettelin H."/>
            <person name="Glass J.I."/>
            <person name="Rusch D."/>
            <person name="Podicherti R."/>
            <person name="Tsui H.-C.T."/>
            <person name="Winkler M.E."/>
        </authorList>
    </citation>
    <scope>NUCLEOTIDE SEQUENCE</scope>
</reference>
<keyword evidence="2" id="KW-0132">Cell division</keyword>
<gene>
    <name evidence="6" type="ORF">METZ01_LOCUS18825</name>
</gene>
<keyword evidence="3" id="KW-0159">Chromosome partition</keyword>
<evidence type="ECO:0000256" key="3">
    <source>
        <dbReference type="ARBA" id="ARBA00022829"/>
    </source>
</evidence>
<dbReference type="GO" id="GO:0051301">
    <property type="term" value="P:cell division"/>
    <property type="evidence" value="ECO:0007669"/>
    <property type="project" value="UniProtKB-KW"/>
</dbReference>
<dbReference type="NCBIfam" id="TIGR00281">
    <property type="entry name" value="SMC-Scp complex subunit ScpB"/>
    <property type="match status" value="1"/>
</dbReference>
<dbReference type="SUPFAM" id="SSF46785">
    <property type="entry name" value="Winged helix' DNA-binding domain"/>
    <property type="match status" value="2"/>
</dbReference>
<dbReference type="EMBL" id="UINC01000972">
    <property type="protein sequence ID" value="SUZ65971.1"/>
    <property type="molecule type" value="Genomic_DNA"/>
</dbReference>
<accession>A0A381PG34</accession>
<dbReference type="InterPro" id="IPR036390">
    <property type="entry name" value="WH_DNA-bd_sf"/>
</dbReference>
<dbReference type="Gene3D" id="1.10.10.10">
    <property type="entry name" value="Winged helix-like DNA-binding domain superfamily/Winged helix DNA-binding domain"/>
    <property type="match status" value="2"/>
</dbReference>
<sequence>MATQLENEGSIPAVETSIPELPELDPNVVPADVRAALEAILLVASDPVAPTVLAQLLEVSVETVDALCEYLTDSYAQEERGFTISRVAGGYRYQTADAQAPYVERFVLEGQTTRLSTAALETLAIVAYKQPISRAQIASIRGVNVDSVARTLQQRGYIDEVGRDPGPGNATLYGTTALFLERLGVDSLRDLPNLTDFVPDAEVVETLEVVLRGADEPAHSPDTGGTVPDSSPPK</sequence>
<dbReference type="GO" id="GO:0051304">
    <property type="term" value="P:chromosome separation"/>
    <property type="evidence" value="ECO:0007669"/>
    <property type="project" value="InterPro"/>
</dbReference>
<keyword evidence="4" id="KW-0131">Cell cycle</keyword>
<dbReference type="PANTHER" id="PTHR34298">
    <property type="entry name" value="SEGREGATION AND CONDENSATION PROTEIN B"/>
    <property type="match status" value="1"/>
</dbReference>
<evidence type="ECO:0000256" key="1">
    <source>
        <dbReference type="ARBA" id="ARBA00022490"/>
    </source>
</evidence>
<dbReference type="InterPro" id="IPR005234">
    <property type="entry name" value="ScpB_csome_segregation"/>
</dbReference>
<evidence type="ECO:0008006" key="7">
    <source>
        <dbReference type="Google" id="ProtNLM"/>
    </source>
</evidence>
<proteinExistence type="predicted"/>
<organism evidence="6">
    <name type="scientific">marine metagenome</name>
    <dbReference type="NCBI Taxonomy" id="408172"/>
    <lineage>
        <taxon>unclassified sequences</taxon>
        <taxon>metagenomes</taxon>
        <taxon>ecological metagenomes</taxon>
    </lineage>
</organism>
<keyword evidence="1" id="KW-0963">Cytoplasm</keyword>
<feature type="region of interest" description="Disordered" evidence="5">
    <location>
        <begin position="213"/>
        <end position="234"/>
    </location>
</feature>
<dbReference type="Pfam" id="PF04079">
    <property type="entry name" value="SMC_ScpB"/>
    <property type="match status" value="1"/>
</dbReference>